<reference evidence="2 3" key="1">
    <citation type="submission" date="2020-06" db="EMBL/GenBank/DDBJ databases">
        <title>Actinokineospora xiongansis sp. nov., isolated from soil of Baiyangdian.</title>
        <authorList>
            <person name="Zhang X."/>
        </authorList>
    </citation>
    <scope>NUCLEOTIDE SEQUENCE [LARGE SCALE GENOMIC DNA]</scope>
    <source>
        <strain evidence="2 3">HBU206404</strain>
    </source>
</reference>
<dbReference type="Gene3D" id="3.40.50.620">
    <property type="entry name" value="HUPs"/>
    <property type="match status" value="1"/>
</dbReference>
<comment type="caution">
    <text evidence="2">The sequence shown here is derived from an EMBL/GenBank/DDBJ whole genome shotgun (WGS) entry which is preliminary data.</text>
</comment>
<gene>
    <name evidence="2" type="ORF">GPZ80_01365</name>
</gene>
<dbReference type="SUPFAM" id="SSF52402">
    <property type="entry name" value="Adenine nucleotide alpha hydrolases-like"/>
    <property type="match status" value="1"/>
</dbReference>
<proteinExistence type="predicted"/>
<evidence type="ECO:0000313" key="3">
    <source>
        <dbReference type="Proteomes" id="UP000734823"/>
    </source>
</evidence>
<keyword evidence="3" id="KW-1185">Reference proteome</keyword>
<sequence length="146" mass="15090">MTPIVVGVDGSDAGQAALSWTLAEARARGCAVHAVNVWSLGTVHDFLWASRRSLRAQSQSLLRAATGGRGADVAVECHSPEGAVGPTLVAAAAGAAMLVLGTRDRVRSRAVIDYCLRHSSVPVVVIRVGQFHSEPLAAGLAGSRRA</sequence>
<dbReference type="InterPro" id="IPR006016">
    <property type="entry name" value="UspA"/>
</dbReference>
<evidence type="ECO:0000259" key="1">
    <source>
        <dbReference type="Pfam" id="PF00582"/>
    </source>
</evidence>
<name>A0ABR7KZF3_9PSEU</name>
<feature type="domain" description="UspA" evidence="1">
    <location>
        <begin position="2"/>
        <end position="127"/>
    </location>
</feature>
<evidence type="ECO:0000313" key="2">
    <source>
        <dbReference type="EMBL" id="MBC6445818.1"/>
    </source>
</evidence>
<organism evidence="2 3">
    <name type="scientific">Actinokineospora xionganensis</name>
    <dbReference type="NCBI Taxonomy" id="2684470"/>
    <lineage>
        <taxon>Bacteria</taxon>
        <taxon>Bacillati</taxon>
        <taxon>Actinomycetota</taxon>
        <taxon>Actinomycetes</taxon>
        <taxon>Pseudonocardiales</taxon>
        <taxon>Pseudonocardiaceae</taxon>
        <taxon>Actinokineospora</taxon>
    </lineage>
</organism>
<dbReference type="EMBL" id="JABVED010000001">
    <property type="protein sequence ID" value="MBC6445818.1"/>
    <property type="molecule type" value="Genomic_DNA"/>
</dbReference>
<dbReference type="Proteomes" id="UP000734823">
    <property type="component" value="Unassembled WGS sequence"/>
</dbReference>
<dbReference type="RefSeq" id="WP_187217873.1">
    <property type="nucleotide sequence ID" value="NZ_JABVED010000001.1"/>
</dbReference>
<protein>
    <submittedName>
        <fullName evidence="2">Universal stress protein</fullName>
    </submittedName>
</protein>
<dbReference type="InterPro" id="IPR014729">
    <property type="entry name" value="Rossmann-like_a/b/a_fold"/>
</dbReference>
<accession>A0ABR7KZF3</accession>
<dbReference type="Pfam" id="PF00582">
    <property type="entry name" value="Usp"/>
    <property type="match status" value="1"/>
</dbReference>